<protein>
    <submittedName>
        <fullName evidence="5">GNAT family N-acetyltransferase</fullName>
    </submittedName>
</protein>
<keyword evidence="2" id="KW-0012">Acyltransferase</keyword>
<dbReference type="InterPro" id="IPR016181">
    <property type="entry name" value="Acyl_CoA_acyltransferase"/>
</dbReference>
<dbReference type="EMBL" id="BAABJH010000001">
    <property type="protein sequence ID" value="GAA4890835.1"/>
    <property type="molecule type" value="Genomic_DNA"/>
</dbReference>
<evidence type="ECO:0000313" key="6">
    <source>
        <dbReference type="Proteomes" id="UP001500433"/>
    </source>
</evidence>
<evidence type="ECO:0000256" key="1">
    <source>
        <dbReference type="ARBA" id="ARBA00022679"/>
    </source>
</evidence>
<gene>
    <name evidence="5" type="ORF">GCM10023311_13900</name>
</gene>
<comment type="similarity">
    <text evidence="3">Belongs to the acetyltransferase family. RimJ subfamily.</text>
</comment>
<evidence type="ECO:0000313" key="5">
    <source>
        <dbReference type="EMBL" id="GAA4890835.1"/>
    </source>
</evidence>
<dbReference type="PANTHER" id="PTHR43792">
    <property type="entry name" value="GNAT FAMILY, PUTATIVE (AFU_ORTHOLOGUE AFUA_3G00765)-RELATED-RELATED"/>
    <property type="match status" value="1"/>
</dbReference>
<comment type="caution">
    <text evidence="5">The sequence shown here is derived from an EMBL/GenBank/DDBJ whole genome shotgun (WGS) entry which is preliminary data.</text>
</comment>
<dbReference type="Gene3D" id="3.40.630.30">
    <property type="match status" value="1"/>
</dbReference>
<dbReference type="Pfam" id="PF13302">
    <property type="entry name" value="Acetyltransf_3"/>
    <property type="match status" value="1"/>
</dbReference>
<dbReference type="InterPro" id="IPR051531">
    <property type="entry name" value="N-acetyltransferase"/>
</dbReference>
<name>A0ABP9F1M6_9FLAO</name>
<evidence type="ECO:0000256" key="3">
    <source>
        <dbReference type="ARBA" id="ARBA00038502"/>
    </source>
</evidence>
<proteinExistence type="inferred from homology"/>
<dbReference type="PANTHER" id="PTHR43792:SF8">
    <property type="entry name" value="[RIBOSOMAL PROTEIN US5]-ALANINE N-ACETYLTRANSFERASE"/>
    <property type="match status" value="1"/>
</dbReference>
<evidence type="ECO:0000259" key="4">
    <source>
        <dbReference type="Pfam" id="PF13302"/>
    </source>
</evidence>
<dbReference type="Proteomes" id="UP001500433">
    <property type="component" value="Unassembled WGS sequence"/>
</dbReference>
<reference evidence="6" key="1">
    <citation type="journal article" date="2019" name="Int. J. Syst. Evol. Microbiol.">
        <title>The Global Catalogue of Microorganisms (GCM) 10K type strain sequencing project: providing services to taxonomists for standard genome sequencing and annotation.</title>
        <authorList>
            <consortium name="The Broad Institute Genomics Platform"/>
            <consortium name="The Broad Institute Genome Sequencing Center for Infectious Disease"/>
            <person name="Wu L."/>
            <person name="Ma J."/>
        </authorList>
    </citation>
    <scope>NUCLEOTIDE SEQUENCE [LARGE SCALE GENOMIC DNA]</scope>
    <source>
        <strain evidence="6">JCM 18274</strain>
    </source>
</reference>
<dbReference type="InterPro" id="IPR000182">
    <property type="entry name" value="GNAT_dom"/>
</dbReference>
<feature type="domain" description="N-acetyltransferase" evidence="4">
    <location>
        <begin position="10"/>
        <end position="150"/>
    </location>
</feature>
<sequence length="181" mass="21141">MQLSFDTFNIEPIKLTDAWPICNFIAANEDRLKRYFPKTLAQNLTPDLSKYFVKKKVKKFNLKEEFLFTIKSKKTNQIAGLVYLKTLDWTKKQGEFAYCIDYQFEGKGITTKTISVLSDYAFETLGLETLQIIVHKDNLPSLHIAKNCNFIWIKTLKNEFTPTGENPLNMELYELYNEIKS</sequence>
<dbReference type="SUPFAM" id="SSF55729">
    <property type="entry name" value="Acyl-CoA N-acyltransferases (Nat)"/>
    <property type="match status" value="1"/>
</dbReference>
<organism evidence="5 6">
    <name type="scientific">Flaviramulus aquimarinus</name>
    <dbReference type="NCBI Taxonomy" id="1170456"/>
    <lineage>
        <taxon>Bacteria</taxon>
        <taxon>Pseudomonadati</taxon>
        <taxon>Bacteroidota</taxon>
        <taxon>Flavobacteriia</taxon>
        <taxon>Flavobacteriales</taxon>
        <taxon>Flavobacteriaceae</taxon>
        <taxon>Flaviramulus</taxon>
    </lineage>
</organism>
<keyword evidence="6" id="KW-1185">Reference proteome</keyword>
<dbReference type="RefSeq" id="WP_345273369.1">
    <property type="nucleotide sequence ID" value="NZ_BAABJH010000001.1"/>
</dbReference>
<accession>A0ABP9F1M6</accession>
<evidence type="ECO:0000256" key="2">
    <source>
        <dbReference type="ARBA" id="ARBA00023315"/>
    </source>
</evidence>
<keyword evidence="1" id="KW-0808">Transferase</keyword>